<dbReference type="AlphaFoldDB" id="A0A3P3VRU1"/>
<evidence type="ECO:0000259" key="1">
    <source>
        <dbReference type="PROSITE" id="PS51833"/>
    </source>
</evidence>
<dbReference type="PANTHER" id="PTHR33525:SF3">
    <property type="entry name" value="RIBONUCLEASE Y"/>
    <property type="match status" value="1"/>
</dbReference>
<keyword evidence="3" id="KW-1185">Reference proteome</keyword>
<evidence type="ECO:0000313" key="2">
    <source>
        <dbReference type="EMBL" id="RRJ85164.1"/>
    </source>
</evidence>
<dbReference type="Pfam" id="PF08668">
    <property type="entry name" value="HDOD"/>
    <property type="match status" value="1"/>
</dbReference>
<protein>
    <submittedName>
        <fullName evidence="2">HDOD domain-containing protein</fullName>
    </submittedName>
</protein>
<name>A0A3P3VRU1_9GAMM</name>
<proteinExistence type="predicted"/>
<accession>A0A3P3VRU1</accession>
<dbReference type="InterPro" id="IPR013976">
    <property type="entry name" value="HDOD"/>
</dbReference>
<dbReference type="PANTHER" id="PTHR33525">
    <property type="match status" value="1"/>
</dbReference>
<dbReference type="RefSeq" id="WP_125015590.1">
    <property type="nucleotide sequence ID" value="NZ_QWEZ01000001.1"/>
</dbReference>
<gene>
    <name evidence="2" type="ORF">D0544_08895</name>
</gene>
<sequence length="278" mass="30789">MSDLAASILEQLTRAIEQDQLRLPTLPEVALRVREAAEDPNVDVRKICNVIGNDAAISARIIKVVNSPLMRGSREIDNLQNAVSRLGITYSCNLATGLAMEQMFQATNDMVDQLMRETWQKSVEIAGISHVLCRQYTRLAPDQATLAGLLHRIGVLPILTHIEDSGEIPDEATLRQVIHEIHPILGSKILRTWDFPAEIADVPSESIHFDRDIGDKPDYADIVMVAILQSVAGTDHPYARLDWSQVKAFEKLGLDPEMEMSEGEDLSDEMEAAMALLG</sequence>
<dbReference type="Proteomes" id="UP000280792">
    <property type="component" value="Unassembled WGS sequence"/>
</dbReference>
<organism evidence="2 3">
    <name type="scientific">Aestuariirhabdus litorea</name>
    <dbReference type="NCBI Taxonomy" id="2528527"/>
    <lineage>
        <taxon>Bacteria</taxon>
        <taxon>Pseudomonadati</taxon>
        <taxon>Pseudomonadota</taxon>
        <taxon>Gammaproteobacteria</taxon>
        <taxon>Oceanospirillales</taxon>
        <taxon>Aestuariirhabdaceae</taxon>
        <taxon>Aestuariirhabdus</taxon>
    </lineage>
</organism>
<dbReference type="SUPFAM" id="SSF109604">
    <property type="entry name" value="HD-domain/PDEase-like"/>
    <property type="match status" value="1"/>
</dbReference>
<dbReference type="EMBL" id="QWEZ01000001">
    <property type="protein sequence ID" value="RRJ85164.1"/>
    <property type="molecule type" value="Genomic_DNA"/>
</dbReference>
<dbReference type="InterPro" id="IPR052340">
    <property type="entry name" value="RNase_Y/CdgJ"/>
</dbReference>
<dbReference type="PROSITE" id="PS51833">
    <property type="entry name" value="HDOD"/>
    <property type="match status" value="1"/>
</dbReference>
<reference evidence="2 3" key="2">
    <citation type="submission" date="2018-12" db="EMBL/GenBank/DDBJ databases">
        <title>Simiduia agarivorans gen. nov., sp. nov., a marine, agarolytic bacterium isolated from shallow coastal water from Keelung, Taiwan.</title>
        <authorList>
            <person name="Shieh W.Y."/>
        </authorList>
    </citation>
    <scope>NUCLEOTIDE SEQUENCE [LARGE SCALE GENOMIC DNA]</scope>
    <source>
        <strain evidence="2 3">GTF-13</strain>
    </source>
</reference>
<comment type="caution">
    <text evidence="2">The sequence shown here is derived from an EMBL/GenBank/DDBJ whole genome shotgun (WGS) entry which is preliminary data.</text>
</comment>
<evidence type="ECO:0000313" key="3">
    <source>
        <dbReference type="Proteomes" id="UP000280792"/>
    </source>
</evidence>
<reference evidence="2 3" key="1">
    <citation type="submission" date="2018-08" db="EMBL/GenBank/DDBJ databases">
        <authorList>
            <person name="Khan S.A."/>
        </authorList>
    </citation>
    <scope>NUCLEOTIDE SEQUENCE [LARGE SCALE GENOMIC DNA]</scope>
    <source>
        <strain evidence="2 3">GTF-13</strain>
    </source>
</reference>
<dbReference type="Gene3D" id="1.10.3210.10">
    <property type="entry name" value="Hypothetical protein af1432"/>
    <property type="match status" value="1"/>
</dbReference>
<feature type="domain" description="HDOD" evidence="1">
    <location>
        <begin position="23"/>
        <end position="209"/>
    </location>
</feature>